<reference evidence="1 2" key="1">
    <citation type="submission" date="2019-11" db="EMBL/GenBank/DDBJ databases">
        <title>Comparative genomics of hydrocarbon-degrading Desulfosarcina strains.</title>
        <authorList>
            <person name="Watanabe M."/>
            <person name="Kojima H."/>
            <person name="Fukui M."/>
        </authorList>
    </citation>
    <scope>NUCLEOTIDE SEQUENCE [LARGE SCALE GENOMIC DNA]</scope>
    <source>
        <strain evidence="1 2">PP31</strain>
    </source>
</reference>
<protein>
    <submittedName>
        <fullName evidence="1">Uncharacterized protein</fullName>
    </submittedName>
</protein>
<sequence>MANPWDESVTALTFILVPEAVFGNDKNADAVYDRFLFPLAPEPEFRALKPDVYQEPDQTEVWTNEDGLFLKNQTVIIFVEYKVVGGMLGNGSRFSHFLGNIDHSWIEAGLRIALLFGLTSK</sequence>
<gene>
    <name evidence="1" type="ORF">DSCW_66190</name>
</gene>
<name>A0A5K7ZAW8_9BACT</name>
<dbReference type="KEGG" id="dwd:DSCW_66190"/>
<evidence type="ECO:0000313" key="2">
    <source>
        <dbReference type="Proteomes" id="UP000427769"/>
    </source>
</evidence>
<accession>A0A5K7ZAW8</accession>
<keyword evidence="2" id="KW-1185">Reference proteome</keyword>
<dbReference type="Proteomes" id="UP000427769">
    <property type="component" value="Chromosome"/>
</dbReference>
<dbReference type="RefSeq" id="WP_155307759.1">
    <property type="nucleotide sequence ID" value="NZ_AP021875.1"/>
</dbReference>
<organism evidence="1 2">
    <name type="scientific">Desulfosarcina widdelii</name>
    <dbReference type="NCBI Taxonomy" id="947919"/>
    <lineage>
        <taxon>Bacteria</taxon>
        <taxon>Pseudomonadati</taxon>
        <taxon>Thermodesulfobacteriota</taxon>
        <taxon>Desulfobacteria</taxon>
        <taxon>Desulfobacterales</taxon>
        <taxon>Desulfosarcinaceae</taxon>
        <taxon>Desulfosarcina</taxon>
    </lineage>
</organism>
<evidence type="ECO:0000313" key="1">
    <source>
        <dbReference type="EMBL" id="BBO79202.1"/>
    </source>
</evidence>
<dbReference type="AlphaFoldDB" id="A0A5K7ZAW8"/>
<proteinExistence type="predicted"/>
<dbReference type="EMBL" id="AP021875">
    <property type="protein sequence ID" value="BBO79202.1"/>
    <property type="molecule type" value="Genomic_DNA"/>
</dbReference>